<protein>
    <recommendedName>
        <fullName evidence="7 8">DNA mismatch repair protein MutS</fullName>
    </recommendedName>
</protein>
<comment type="similarity">
    <text evidence="1 7 9">Belongs to the DNA mismatch repair MutS family.</text>
</comment>
<dbReference type="CDD" id="cd03284">
    <property type="entry name" value="ABC_MutS1"/>
    <property type="match status" value="1"/>
</dbReference>
<dbReference type="NCBIfam" id="NF003810">
    <property type="entry name" value="PRK05399.1"/>
    <property type="match status" value="1"/>
</dbReference>
<dbReference type="SUPFAM" id="SSF48334">
    <property type="entry name" value="DNA repair protein MutS, domain III"/>
    <property type="match status" value="1"/>
</dbReference>
<dbReference type="InterPro" id="IPR005748">
    <property type="entry name" value="DNA_mismatch_repair_MutS"/>
</dbReference>
<evidence type="ECO:0000259" key="10">
    <source>
        <dbReference type="PROSITE" id="PS00486"/>
    </source>
</evidence>
<dbReference type="PANTHER" id="PTHR11361">
    <property type="entry name" value="DNA MISMATCH REPAIR PROTEIN MUTS FAMILY MEMBER"/>
    <property type="match status" value="1"/>
</dbReference>
<dbReference type="Pfam" id="PF00488">
    <property type="entry name" value="MutS_V"/>
    <property type="match status" value="1"/>
</dbReference>
<dbReference type="InterPro" id="IPR007860">
    <property type="entry name" value="DNA_mmatch_repair_MutS_con_dom"/>
</dbReference>
<comment type="function">
    <text evidence="7">This protein is involved in the repair of mismatches in DNA. It is possible that it carries out the mismatch recognition step. This protein has a weak ATPase activity.</text>
</comment>
<dbReference type="InterPro" id="IPR036187">
    <property type="entry name" value="DNA_mismatch_repair_MutS_sf"/>
</dbReference>
<accession>A0ABU0JWH3</accession>
<evidence type="ECO:0000313" key="11">
    <source>
        <dbReference type="EMBL" id="MDQ0480611.1"/>
    </source>
</evidence>
<dbReference type="InterPro" id="IPR027417">
    <property type="entry name" value="P-loop_NTPase"/>
</dbReference>
<evidence type="ECO:0000256" key="2">
    <source>
        <dbReference type="ARBA" id="ARBA00022741"/>
    </source>
</evidence>
<dbReference type="SUPFAM" id="SSF52540">
    <property type="entry name" value="P-loop containing nucleoside triphosphate hydrolases"/>
    <property type="match status" value="1"/>
</dbReference>
<dbReference type="SUPFAM" id="SSF55271">
    <property type="entry name" value="DNA repair protein MutS, domain I"/>
    <property type="match status" value="1"/>
</dbReference>
<evidence type="ECO:0000256" key="7">
    <source>
        <dbReference type="HAMAP-Rule" id="MF_00096"/>
    </source>
</evidence>
<feature type="domain" description="DNA mismatch repair proteins mutS family" evidence="10">
    <location>
        <begin position="689"/>
        <end position="705"/>
    </location>
</feature>
<dbReference type="SMART" id="SM00534">
    <property type="entry name" value="MUTSac"/>
    <property type="match status" value="1"/>
</dbReference>
<dbReference type="Pfam" id="PF05188">
    <property type="entry name" value="MutS_II"/>
    <property type="match status" value="1"/>
</dbReference>
<feature type="binding site" evidence="7">
    <location>
        <begin position="615"/>
        <end position="622"/>
    </location>
    <ligand>
        <name>ATP</name>
        <dbReference type="ChEBI" id="CHEBI:30616"/>
    </ligand>
</feature>
<gene>
    <name evidence="7" type="primary">mutS</name>
    <name evidence="11" type="ORF">QOZ93_002359</name>
</gene>
<sequence length="913" mass="103581">MALTPMMKQYKEIKDKCKDCILFFRLGDFYEMFFEDAIKASKELELVLTGRDCGLEERAPMCGIPYHAANNYISRLISRGHKVAICEQVEDPAKAKGIVKRDIIKIITPGTYTDPSFLEEGKNNFLMSLYKDTDSLNISISATDISTGEFYCTFGELGVSQVLDEISKFKPSEILLPDYIDEELVKNIKERYSSTITLFDKEYLEDALSTDINQNIENYQGELNYTLTTSIKCLLKYINYTQKTLLSNINSIQFYEIVDFLLIDNNSRRNLELTENMKEGHKKGTLLWVLDKTATAMGARRLRKWIEQPLISKDLILKRQEGIEALINDMFSHEDLKEALTGIYDIERLVGKISSKSVNPKELISLKNSIGKLPNIKELLKNFNSKVLNTLGNNLDTLDDVYSLIDKSINEDAPMVLKDGNIIKDGYNENVDKLKYARSHGKEWIANLEAEEKIKTGIKSLKVGYNKVFGYYIEVTRTNLNLVPEDRYIRKQTLSNGERYITPELKEMEAQVLGAEEKLTAIEYDLFIEIRDAIEENISRMKETALIISELDCLSSLAIVAKENSYIKPEINEDGAIDIKEGRHPVVERTIKETSFVENDTFLNEDDNRVLLITGPNMAGKSTYMRQVALITLMAQVGSFVPAKSANISVCDRIFTRIGASDDLASGKSTFMVEMWEVSNILKNATHRSLVILDEVGRGTSTHDGLSIAWAVIEYISSNRALKCKTLFATHYHELIQLEGKIPGVKNYSIAVKKVNNEVVFLRKIIKGGTDESYGIEVAKLAGIPLEVINRANDILDSLKGEQPTIVIEEVTSFEKEQSAVEPEKIEEIKVEEKIAHEIEKVEIVAEAKEEYVEVKKETKQSYDVIEQISLDTLEDENFIKEISSIDILNLNPMEGFNKLYELVKKAKNISER</sequence>
<dbReference type="InterPro" id="IPR017261">
    <property type="entry name" value="DNA_mismatch_repair_MutS/MSH"/>
</dbReference>
<evidence type="ECO:0000256" key="5">
    <source>
        <dbReference type="ARBA" id="ARBA00023125"/>
    </source>
</evidence>
<evidence type="ECO:0000256" key="1">
    <source>
        <dbReference type="ARBA" id="ARBA00006271"/>
    </source>
</evidence>
<dbReference type="NCBIfam" id="TIGR01070">
    <property type="entry name" value="mutS1"/>
    <property type="match status" value="1"/>
</dbReference>
<dbReference type="Gene3D" id="1.10.1420.10">
    <property type="match status" value="2"/>
</dbReference>
<name>A0ABU0JWH3_HATLI</name>
<dbReference type="Pfam" id="PF01624">
    <property type="entry name" value="MutS_I"/>
    <property type="match status" value="1"/>
</dbReference>
<comment type="caution">
    <text evidence="11">The sequence shown here is derived from an EMBL/GenBank/DDBJ whole genome shotgun (WGS) entry which is preliminary data.</text>
</comment>
<dbReference type="InterPro" id="IPR036678">
    <property type="entry name" value="MutS_con_dom_sf"/>
</dbReference>
<dbReference type="Pfam" id="PF05192">
    <property type="entry name" value="MutS_III"/>
    <property type="match status" value="1"/>
</dbReference>
<dbReference type="EMBL" id="JAUSWN010000023">
    <property type="protein sequence ID" value="MDQ0480611.1"/>
    <property type="molecule type" value="Genomic_DNA"/>
</dbReference>
<evidence type="ECO:0000313" key="12">
    <source>
        <dbReference type="Proteomes" id="UP001224418"/>
    </source>
</evidence>
<keyword evidence="6 7" id="KW-0234">DNA repair</keyword>
<organism evidence="11 12">
    <name type="scientific">Hathewaya limosa</name>
    <name type="common">Clostridium limosum</name>
    <dbReference type="NCBI Taxonomy" id="1536"/>
    <lineage>
        <taxon>Bacteria</taxon>
        <taxon>Bacillati</taxon>
        <taxon>Bacillota</taxon>
        <taxon>Clostridia</taxon>
        <taxon>Eubacteriales</taxon>
        <taxon>Clostridiaceae</taxon>
        <taxon>Hathewaya</taxon>
    </lineage>
</organism>
<dbReference type="HAMAP" id="MF_00096">
    <property type="entry name" value="MutS"/>
    <property type="match status" value="1"/>
</dbReference>
<proteinExistence type="inferred from homology"/>
<dbReference type="InterPro" id="IPR000432">
    <property type="entry name" value="DNA_mismatch_repair_MutS_C"/>
</dbReference>
<dbReference type="InterPro" id="IPR045076">
    <property type="entry name" value="MutS"/>
</dbReference>
<dbReference type="InterPro" id="IPR016151">
    <property type="entry name" value="DNA_mismatch_repair_MutS_N"/>
</dbReference>
<dbReference type="Gene3D" id="3.30.420.110">
    <property type="entry name" value="MutS, connector domain"/>
    <property type="match status" value="1"/>
</dbReference>
<keyword evidence="5 7" id="KW-0238">DNA-binding</keyword>
<keyword evidence="2 7" id="KW-0547">Nucleotide-binding</keyword>
<dbReference type="Gene3D" id="3.40.1170.10">
    <property type="entry name" value="DNA repair protein MutS, domain I"/>
    <property type="match status" value="1"/>
</dbReference>
<dbReference type="InterPro" id="IPR007696">
    <property type="entry name" value="DNA_mismatch_repair_MutS_core"/>
</dbReference>
<keyword evidence="12" id="KW-1185">Reference proteome</keyword>
<evidence type="ECO:0000256" key="9">
    <source>
        <dbReference type="RuleBase" id="RU003756"/>
    </source>
</evidence>
<dbReference type="PROSITE" id="PS00486">
    <property type="entry name" value="DNA_MISMATCH_REPAIR_2"/>
    <property type="match status" value="1"/>
</dbReference>
<dbReference type="SMART" id="SM00533">
    <property type="entry name" value="MUTSd"/>
    <property type="match status" value="1"/>
</dbReference>
<reference evidence="11 12" key="1">
    <citation type="submission" date="2023-07" db="EMBL/GenBank/DDBJ databases">
        <title>Genomic Encyclopedia of Type Strains, Phase IV (KMG-IV): sequencing the most valuable type-strain genomes for metagenomic binning, comparative biology and taxonomic classification.</title>
        <authorList>
            <person name="Goeker M."/>
        </authorList>
    </citation>
    <scope>NUCLEOTIDE SEQUENCE [LARGE SCALE GENOMIC DNA]</scope>
    <source>
        <strain evidence="11 12">DSM 1400</strain>
    </source>
</reference>
<dbReference type="Proteomes" id="UP001224418">
    <property type="component" value="Unassembled WGS sequence"/>
</dbReference>
<evidence type="ECO:0000256" key="4">
    <source>
        <dbReference type="ARBA" id="ARBA00022840"/>
    </source>
</evidence>
<keyword evidence="3 7" id="KW-0227">DNA damage</keyword>
<dbReference type="Gene3D" id="3.40.50.300">
    <property type="entry name" value="P-loop containing nucleotide triphosphate hydrolases"/>
    <property type="match status" value="1"/>
</dbReference>
<dbReference type="Pfam" id="PF05190">
    <property type="entry name" value="MutS_IV"/>
    <property type="match status" value="1"/>
</dbReference>
<keyword evidence="4 7" id="KW-0067">ATP-binding</keyword>
<dbReference type="InterPro" id="IPR007861">
    <property type="entry name" value="DNA_mismatch_repair_MutS_clamp"/>
</dbReference>
<evidence type="ECO:0000256" key="8">
    <source>
        <dbReference type="NCBIfam" id="TIGR01070"/>
    </source>
</evidence>
<dbReference type="RefSeq" id="WP_307356681.1">
    <property type="nucleotide sequence ID" value="NZ_BAAACJ010000004.1"/>
</dbReference>
<dbReference type="SUPFAM" id="SSF53150">
    <property type="entry name" value="DNA repair protein MutS, domain II"/>
    <property type="match status" value="1"/>
</dbReference>
<evidence type="ECO:0000256" key="3">
    <source>
        <dbReference type="ARBA" id="ARBA00022763"/>
    </source>
</evidence>
<dbReference type="PIRSF" id="PIRSF037677">
    <property type="entry name" value="DNA_mis_repair_Msh6"/>
    <property type="match status" value="1"/>
</dbReference>
<dbReference type="InterPro" id="IPR007695">
    <property type="entry name" value="DNA_mismatch_repair_MutS-lik_N"/>
</dbReference>
<evidence type="ECO:0000256" key="6">
    <source>
        <dbReference type="ARBA" id="ARBA00023204"/>
    </source>
</evidence>
<dbReference type="PANTHER" id="PTHR11361:SF34">
    <property type="entry name" value="DNA MISMATCH REPAIR PROTEIN MSH1, MITOCHONDRIAL"/>
    <property type="match status" value="1"/>
</dbReference>